<protein>
    <submittedName>
        <fullName evidence="1">BQ5605_C028g10572 protein</fullName>
    </submittedName>
</protein>
<evidence type="ECO:0000313" key="1">
    <source>
        <dbReference type="EMBL" id="SGZ13478.1"/>
    </source>
</evidence>
<organism evidence="1 2">
    <name type="scientific">Microbotryum silenes-dioicae</name>
    <dbReference type="NCBI Taxonomy" id="796604"/>
    <lineage>
        <taxon>Eukaryota</taxon>
        <taxon>Fungi</taxon>
        <taxon>Dikarya</taxon>
        <taxon>Basidiomycota</taxon>
        <taxon>Pucciniomycotina</taxon>
        <taxon>Microbotryomycetes</taxon>
        <taxon>Microbotryales</taxon>
        <taxon>Microbotryaceae</taxon>
        <taxon>Microbotryum</taxon>
    </lineage>
</organism>
<dbReference type="EMBL" id="FQNC01000080">
    <property type="protein sequence ID" value="SGZ13478.1"/>
    <property type="molecule type" value="Genomic_DNA"/>
</dbReference>
<name>A0A2X0MIX7_9BASI</name>
<keyword evidence="2" id="KW-1185">Reference proteome</keyword>
<reference evidence="1 2" key="1">
    <citation type="submission" date="2016-11" db="EMBL/GenBank/DDBJ databases">
        <authorList>
            <person name="Jaros S."/>
            <person name="Januszkiewicz K."/>
            <person name="Wedrychowicz H."/>
        </authorList>
    </citation>
    <scope>NUCLEOTIDE SEQUENCE [LARGE SCALE GENOMIC DNA]</scope>
</reference>
<proteinExistence type="predicted"/>
<dbReference type="Proteomes" id="UP000249464">
    <property type="component" value="Unassembled WGS sequence"/>
</dbReference>
<evidence type="ECO:0000313" key="2">
    <source>
        <dbReference type="Proteomes" id="UP000249464"/>
    </source>
</evidence>
<dbReference type="AlphaFoldDB" id="A0A2X0MIX7"/>
<sequence length="47" mass="4985">MGCGGSKAAEQDYHTAVQATKKEEEKAVAKRIYGAGRGDVQFEVGLV</sequence>
<accession>A0A2X0MIX7</accession>
<gene>
    <name evidence="1" type="primary">BQ5605_C028g10572</name>
    <name evidence="1" type="ORF">BQ5605_C028G10572</name>
</gene>